<reference evidence="4" key="1">
    <citation type="submission" date="2021-01" db="EMBL/GenBank/DDBJ databases">
        <authorList>
            <person name="Corre E."/>
            <person name="Pelletier E."/>
            <person name="Niang G."/>
            <person name="Scheremetjew M."/>
            <person name="Finn R."/>
            <person name="Kale V."/>
            <person name="Holt S."/>
            <person name="Cochrane G."/>
            <person name="Meng A."/>
            <person name="Brown T."/>
            <person name="Cohen L."/>
        </authorList>
    </citation>
    <scope>NUCLEOTIDE SEQUENCE</scope>
    <source>
        <strain evidence="4">NIES-2562</strain>
    </source>
</reference>
<evidence type="ECO:0000313" key="4">
    <source>
        <dbReference type="EMBL" id="CAE0245439.1"/>
    </source>
</evidence>
<dbReference type="InterPro" id="IPR036869">
    <property type="entry name" value="J_dom_sf"/>
</dbReference>
<evidence type="ECO:0000259" key="3">
    <source>
        <dbReference type="PROSITE" id="PS50076"/>
    </source>
</evidence>
<protein>
    <recommendedName>
        <fullName evidence="3">J domain-containing protein</fullName>
    </recommendedName>
</protein>
<keyword evidence="2" id="KW-0732">Signal</keyword>
<dbReference type="CDD" id="cd10747">
    <property type="entry name" value="DnaJ_C"/>
    <property type="match status" value="1"/>
</dbReference>
<dbReference type="Pfam" id="PF01556">
    <property type="entry name" value="DnaJ_C"/>
    <property type="match status" value="1"/>
</dbReference>
<dbReference type="CDD" id="cd06257">
    <property type="entry name" value="DnaJ"/>
    <property type="match status" value="1"/>
</dbReference>
<dbReference type="FunFam" id="2.60.260.20:FF:000013">
    <property type="entry name" value="DnaJ subfamily B member 11"/>
    <property type="match status" value="1"/>
</dbReference>
<dbReference type="PROSITE" id="PS50076">
    <property type="entry name" value="DNAJ_2"/>
    <property type="match status" value="1"/>
</dbReference>
<dbReference type="GO" id="GO:0051082">
    <property type="term" value="F:unfolded protein binding"/>
    <property type="evidence" value="ECO:0007669"/>
    <property type="project" value="InterPro"/>
</dbReference>
<dbReference type="GO" id="GO:0006457">
    <property type="term" value="P:protein folding"/>
    <property type="evidence" value="ECO:0007669"/>
    <property type="project" value="InterPro"/>
</dbReference>
<evidence type="ECO:0000256" key="2">
    <source>
        <dbReference type="SAM" id="SignalP"/>
    </source>
</evidence>
<dbReference type="Gene3D" id="2.60.260.20">
    <property type="entry name" value="Urease metallochaperone UreE, N-terminal domain"/>
    <property type="match status" value="2"/>
</dbReference>
<gene>
    <name evidence="4" type="ORF">PBIL07802_LOCUS7620</name>
</gene>
<dbReference type="SUPFAM" id="SSF49493">
    <property type="entry name" value="HSP40/DnaJ peptide-binding domain"/>
    <property type="match status" value="2"/>
</dbReference>
<sequence length="318" mass="35415">MKRAALLLVIVTVLYVATSVEAEKDLYKILGVPRNVDEKTLKKTFRKLSLQYHPDKNPGNDEAQRKYQEITEAYDVLSDAEKRRAYDRSGMDGVQQHTARQQQGGGGGNPFGDMMFDFGGFKVHFGGQGGMQEQEKRGPDSRVSLELTLEEIYNGKVLEALYRKQTVCHSCKRSKTTVSEEEILIDVERGVPNGHEIVFENGGDEIPDGVAGNLIFTVQSTTHETFTRDGNNLKMTKHISLLEALTGYNFKVKHLDGRSVTIDSKGVTTPFLVRRISGEGMPIYGRPGSFGDLFIELVIDFPTKISPEQGRLLRDALG</sequence>
<accession>A0A7S3D4B2</accession>
<dbReference type="GO" id="GO:0030544">
    <property type="term" value="F:Hsp70 protein binding"/>
    <property type="evidence" value="ECO:0007669"/>
    <property type="project" value="InterPro"/>
</dbReference>
<dbReference type="InterPro" id="IPR001623">
    <property type="entry name" value="DnaJ_domain"/>
</dbReference>
<proteinExistence type="predicted"/>
<dbReference type="PANTHER" id="PTHR43888">
    <property type="entry name" value="DNAJ-LIKE-2, ISOFORM A-RELATED"/>
    <property type="match status" value="1"/>
</dbReference>
<dbReference type="Gene3D" id="1.10.287.110">
    <property type="entry name" value="DnaJ domain"/>
    <property type="match status" value="1"/>
</dbReference>
<evidence type="ECO:0000256" key="1">
    <source>
        <dbReference type="SAM" id="MobiDB-lite"/>
    </source>
</evidence>
<dbReference type="InterPro" id="IPR002939">
    <property type="entry name" value="DnaJ_C"/>
</dbReference>
<dbReference type="PROSITE" id="PS00636">
    <property type="entry name" value="DNAJ_1"/>
    <property type="match status" value="1"/>
</dbReference>
<dbReference type="InterPro" id="IPR018253">
    <property type="entry name" value="DnaJ_domain_CS"/>
</dbReference>
<dbReference type="PRINTS" id="PR00625">
    <property type="entry name" value="JDOMAIN"/>
</dbReference>
<dbReference type="SUPFAM" id="SSF46565">
    <property type="entry name" value="Chaperone J-domain"/>
    <property type="match status" value="1"/>
</dbReference>
<dbReference type="InterPro" id="IPR044713">
    <property type="entry name" value="DNJA1/2-like"/>
</dbReference>
<organism evidence="4">
    <name type="scientific">Palpitomonas bilix</name>
    <dbReference type="NCBI Taxonomy" id="652834"/>
    <lineage>
        <taxon>Eukaryota</taxon>
        <taxon>Eukaryota incertae sedis</taxon>
    </lineage>
</organism>
<dbReference type="InterPro" id="IPR008971">
    <property type="entry name" value="HSP40/DnaJ_pept-bd"/>
</dbReference>
<feature type="region of interest" description="Disordered" evidence="1">
    <location>
        <begin position="87"/>
        <end position="107"/>
    </location>
</feature>
<feature type="chain" id="PRO_5030817572" description="J domain-containing protein" evidence="2">
    <location>
        <begin position="23"/>
        <end position="318"/>
    </location>
</feature>
<feature type="signal peptide" evidence="2">
    <location>
        <begin position="1"/>
        <end position="22"/>
    </location>
</feature>
<dbReference type="SMART" id="SM00271">
    <property type="entry name" value="DnaJ"/>
    <property type="match status" value="1"/>
</dbReference>
<name>A0A7S3D4B2_9EUKA</name>
<feature type="domain" description="J" evidence="3">
    <location>
        <begin position="25"/>
        <end position="90"/>
    </location>
</feature>
<dbReference type="Pfam" id="PF00226">
    <property type="entry name" value="DnaJ"/>
    <property type="match status" value="1"/>
</dbReference>
<dbReference type="EMBL" id="HBIB01011724">
    <property type="protein sequence ID" value="CAE0245439.1"/>
    <property type="molecule type" value="Transcribed_RNA"/>
</dbReference>
<dbReference type="AlphaFoldDB" id="A0A7S3D4B2"/>